<dbReference type="GO" id="GO:0000156">
    <property type="term" value="F:phosphorelay response regulator activity"/>
    <property type="evidence" value="ECO:0007669"/>
    <property type="project" value="UniProtKB-UniRule"/>
</dbReference>
<dbReference type="SUPFAM" id="SSF52172">
    <property type="entry name" value="CheY-like"/>
    <property type="match status" value="1"/>
</dbReference>
<dbReference type="CDD" id="cd00009">
    <property type="entry name" value="AAA"/>
    <property type="match status" value="1"/>
</dbReference>
<dbReference type="InterPro" id="IPR011006">
    <property type="entry name" value="CheY-like_superfamily"/>
</dbReference>
<dbReference type="FunFam" id="1.10.8.60:FF:000014">
    <property type="entry name" value="DNA-binding transcriptional regulator NtrC"/>
    <property type="match status" value="1"/>
</dbReference>
<dbReference type="FunFam" id="3.40.50.300:FF:000006">
    <property type="entry name" value="DNA-binding transcriptional regulator NtrC"/>
    <property type="match status" value="1"/>
</dbReference>
<comment type="function">
    <text evidence="15">Member of the two-component regulatory system NtrB/NtrC, which controls expression of the nitrogen-regulated (ntr) genes in response to nitrogen limitation. Phosphorylated NtrC binds directly to DNA and stimulates the formation of open promoter-sigma54-RNA polymerase complexes.</text>
</comment>
<reference evidence="18 19" key="1">
    <citation type="journal article" date="2016" name="Nat. Commun.">
        <title>Thousands of microbial genomes shed light on interconnected biogeochemical processes in an aquifer system.</title>
        <authorList>
            <person name="Anantharaman K."/>
            <person name="Brown C.T."/>
            <person name="Hug L.A."/>
            <person name="Sharon I."/>
            <person name="Castelle C.J."/>
            <person name="Probst A.J."/>
            <person name="Thomas B.C."/>
            <person name="Singh A."/>
            <person name="Wilkins M.J."/>
            <person name="Karaoz U."/>
            <person name="Brodie E.L."/>
            <person name="Williams K.H."/>
            <person name="Hubbard S.S."/>
            <person name="Banfield J.F."/>
        </authorList>
    </citation>
    <scope>NUCLEOTIDE SEQUENCE [LARGE SCALE GENOMIC DNA]</scope>
</reference>
<evidence type="ECO:0000256" key="3">
    <source>
        <dbReference type="ARBA" id="ARBA00022490"/>
    </source>
</evidence>
<dbReference type="SMART" id="SM00382">
    <property type="entry name" value="AAA"/>
    <property type="match status" value="1"/>
</dbReference>
<comment type="subcellular location">
    <subcellularLocation>
        <location evidence="1 15">Cytoplasm</location>
    </subcellularLocation>
</comment>
<evidence type="ECO:0000256" key="10">
    <source>
        <dbReference type="ARBA" id="ARBA00023125"/>
    </source>
</evidence>
<evidence type="ECO:0000256" key="6">
    <source>
        <dbReference type="ARBA" id="ARBA00022741"/>
    </source>
</evidence>
<evidence type="ECO:0000256" key="7">
    <source>
        <dbReference type="ARBA" id="ARBA00022840"/>
    </source>
</evidence>
<dbReference type="Proteomes" id="UP000179037">
    <property type="component" value="Unassembled WGS sequence"/>
</dbReference>
<keyword evidence="5 14" id="KW-0597">Phosphoprotein</keyword>
<dbReference type="EMBL" id="MFTC01000022">
    <property type="protein sequence ID" value="OGI52242.1"/>
    <property type="molecule type" value="Genomic_DNA"/>
</dbReference>
<dbReference type="InterPro" id="IPR009057">
    <property type="entry name" value="Homeodomain-like_sf"/>
</dbReference>
<feature type="modified residue" description="4-aspartylphosphate" evidence="14">
    <location>
        <position position="55"/>
    </location>
</feature>
<dbReference type="NCBIfam" id="NF008176">
    <property type="entry name" value="PRK10923.1"/>
    <property type="match status" value="1"/>
</dbReference>
<evidence type="ECO:0000256" key="11">
    <source>
        <dbReference type="ARBA" id="ARBA00023159"/>
    </source>
</evidence>
<dbReference type="Pfam" id="PF00072">
    <property type="entry name" value="Response_reg"/>
    <property type="match status" value="1"/>
</dbReference>
<evidence type="ECO:0000256" key="1">
    <source>
        <dbReference type="ARBA" id="ARBA00004496"/>
    </source>
</evidence>
<dbReference type="InterPro" id="IPR003593">
    <property type="entry name" value="AAA+_ATPase"/>
</dbReference>
<dbReference type="GO" id="GO:0005524">
    <property type="term" value="F:ATP binding"/>
    <property type="evidence" value="ECO:0007669"/>
    <property type="project" value="UniProtKB-KW"/>
</dbReference>
<dbReference type="Gene3D" id="3.40.50.2300">
    <property type="match status" value="1"/>
</dbReference>
<dbReference type="FunFam" id="3.40.50.2300:FF:000018">
    <property type="entry name" value="DNA-binding transcriptional regulator NtrC"/>
    <property type="match status" value="1"/>
</dbReference>
<dbReference type="STRING" id="1817768.A3A87_07835"/>
<dbReference type="InterPro" id="IPR025662">
    <property type="entry name" value="Sigma_54_int_dom_ATP-bd_1"/>
</dbReference>
<dbReference type="InterPro" id="IPR058031">
    <property type="entry name" value="AAA_lid_NorR"/>
</dbReference>
<keyword evidence="8 15" id="KW-0902">Two-component regulatory system</keyword>
<dbReference type="PROSITE" id="PS50110">
    <property type="entry name" value="RESPONSE_REGULATORY"/>
    <property type="match status" value="1"/>
</dbReference>
<evidence type="ECO:0000256" key="8">
    <source>
        <dbReference type="ARBA" id="ARBA00023012"/>
    </source>
</evidence>
<keyword evidence="10 15" id="KW-0238">DNA-binding</keyword>
<dbReference type="Pfam" id="PF25601">
    <property type="entry name" value="AAA_lid_14"/>
    <property type="match status" value="1"/>
</dbReference>
<evidence type="ECO:0000256" key="15">
    <source>
        <dbReference type="RuleBase" id="RU365013"/>
    </source>
</evidence>
<dbReference type="SUPFAM" id="SSF52540">
    <property type="entry name" value="P-loop containing nucleoside triphosphate hydrolases"/>
    <property type="match status" value="1"/>
</dbReference>
<dbReference type="SUPFAM" id="SSF46689">
    <property type="entry name" value="Homeodomain-like"/>
    <property type="match status" value="1"/>
</dbReference>
<keyword evidence="12 15" id="KW-0804">Transcription</keyword>
<evidence type="ECO:0000256" key="9">
    <source>
        <dbReference type="ARBA" id="ARBA00023015"/>
    </source>
</evidence>
<dbReference type="Gene3D" id="1.10.8.60">
    <property type="match status" value="1"/>
</dbReference>
<dbReference type="InterPro" id="IPR027417">
    <property type="entry name" value="P-loop_NTPase"/>
</dbReference>
<dbReference type="Pfam" id="PF02954">
    <property type="entry name" value="HTH_8"/>
    <property type="match status" value="1"/>
</dbReference>
<evidence type="ECO:0000256" key="2">
    <source>
        <dbReference type="ARBA" id="ARBA00019059"/>
    </source>
</evidence>
<accession>A0A1F6U4H0</accession>
<dbReference type="AlphaFoldDB" id="A0A1F6U4H0"/>
<dbReference type="Pfam" id="PF00158">
    <property type="entry name" value="Sigma54_activat"/>
    <property type="match status" value="1"/>
</dbReference>
<evidence type="ECO:0000259" key="16">
    <source>
        <dbReference type="PROSITE" id="PS50045"/>
    </source>
</evidence>
<proteinExistence type="predicted"/>
<evidence type="ECO:0000256" key="13">
    <source>
        <dbReference type="ARBA" id="ARBA00023231"/>
    </source>
</evidence>
<dbReference type="NCBIfam" id="TIGR01818">
    <property type="entry name" value="ntrC"/>
    <property type="match status" value="1"/>
</dbReference>
<evidence type="ECO:0000256" key="5">
    <source>
        <dbReference type="ARBA" id="ARBA00022553"/>
    </source>
</evidence>
<keyword evidence="3 15" id="KW-0963">Cytoplasm</keyword>
<dbReference type="PANTHER" id="PTHR32071:SF95">
    <property type="entry name" value="DNA-BINDING TRANSCRIPTIONAL REGULATOR NTRC"/>
    <property type="match status" value="1"/>
</dbReference>
<evidence type="ECO:0000256" key="14">
    <source>
        <dbReference type="PROSITE-ProRule" id="PRU00169"/>
    </source>
</evidence>
<evidence type="ECO:0000313" key="18">
    <source>
        <dbReference type="EMBL" id="OGI52242.1"/>
    </source>
</evidence>
<feature type="domain" description="Response regulatory" evidence="17">
    <location>
        <begin position="6"/>
        <end position="120"/>
    </location>
</feature>
<gene>
    <name evidence="15" type="primary">ntrC</name>
    <name evidence="18" type="ORF">A3A87_07835</name>
</gene>
<dbReference type="PROSITE" id="PS00688">
    <property type="entry name" value="SIGMA54_INTERACT_3"/>
    <property type="match status" value="1"/>
</dbReference>
<evidence type="ECO:0000256" key="12">
    <source>
        <dbReference type="ARBA" id="ARBA00023163"/>
    </source>
</evidence>
<dbReference type="Gene3D" id="1.10.10.60">
    <property type="entry name" value="Homeodomain-like"/>
    <property type="match status" value="1"/>
</dbReference>
<dbReference type="InterPro" id="IPR001789">
    <property type="entry name" value="Sig_transdc_resp-reg_receiver"/>
</dbReference>
<sequence>MARQDIVWVIDDDRSIRWVLEKALTQADMAVKSFDSANEIAELLDRQRPDVVISDIRMPGVSGHELLKAIHTKAPEIPVIIITAYTDLESAVASYRGGAFEYLPKPFDVDEAVRLVRRAAEHRRRQKVEAPSNDRTPEIIGSAASMQEVFRAIGRLSGSHLSVLINGESGTGKELVAHALHNHSPRADKSFIAINIAAIPSELLESELFGHEKGAFTGATLQRKGRFEQADGGTLFLDEIGDMPPGLQTRLLRVLQDGKFYRVGGHEQVETNVRIIAATNQNLEERVKDGKFREDLFHRLNVIRIHLPPLRERREDIAALAGYFLKKSATELGVETKQLAPPAEEYLSRLPWPGNVRQLENTCRWLTVMAPGQTVRVEDLPPELLAADTANARGADWEDQLKNTVEQRLARGEDEIFKGINDSFERILIEAALKHAGGRKQDAARKLGWGRNTLTRKLKDLDLT</sequence>
<dbReference type="InterPro" id="IPR002078">
    <property type="entry name" value="Sigma_54_int"/>
</dbReference>
<keyword evidence="11 15" id="KW-0010">Activator</keyword>
<evidence type="ECO:0000256" key="4">
    <source>
        <dbReference type="ARBA" id="ARBA00022491"/>
    </source>
</evidence>
<feature type="domain" description="Sigma-54 factor interaction" evidence="16">
    <location>
        <begin position="139"/>
        <end position="368"/>
    </location>
</feature>
<dbReference type="InterPro" id="IPR025943">
    <property type="entry name" value="Sigma_54_int_dom_ATP-bd_2"/>
</dbReference>
<comment type="caution">
    <text evidence="18">The sequence shown here is derived from an EMBL/GenBank/DDBJ whole genome shotgun (WGS) entry which is preliminary data.</text>
</comment>
<dbReference type="PANTHER" id="PTHR32071">
    <property type="entry name" value="TRANSCRIPTIONAL REGULATORY PROTEIN"/>
    <property type="match status" value="1"/>
</dbReference>
<dbReference type="PROSITE" id="PS00675">
    <property type="entry name" value="SIGMA54_INTERACT_1"/>
    <property type="match status" value="1"/>
</dbReference>
<keyword evidence="4 15" id="KW-0678">Repressor</keyword>
<keyword evidence="7 15" id="KW-0067">ATP-binding</keyword>
<dbReference type="InterPro" id="IPR002197">
    <property type="entry name" value="HTH_Fis"/>
</dbReference>
<dbReference type="GO" id="GO:0043565">
    <property type="term" value="F:sequence-specific DNA binding"/>
    <property type="evidence" value="ECO:0007669"/>
    <property type="project" value="InterPro"/>
</dbReference>
<keyword evidence="6 15" id="KW-0547">Nucleotide-binding</keyword>
<dbReference type="PRINTS" id="PR01590">
    <property type="entry name" value="HTHFIS"/>
</dbReference>
<dbReference type="Gene3D" id="3.40.50.300">
    <property type="entry name" value="P-loop containing nucleotide triphosphate hydrolases"/>
    <property type="match status" value="1"/>
</dbReference>
<dbReference type="PROSITE" id="PS00676">
    <property type="entry name" value="SIGMA54_INTERACT_2"/>
    <property type="match status" value="1"/>
</dbReference>
<evidence type="ECO:0000259" key="17">
    <source>
        <dbReference type="PROSITE" id="PS50110"/>
    </source>
</evidence>
<organism evidence="18 19">
    <name type="scientific">Candidatus Muproteobacteria bacterium RIFCSPLOWO2_01_FULL_60_18</name>
    <dbReference type="NCBI Taxonomy" id="1817768"/>
    <lineage>
        <taxon>Bacteria</taxon>
        <taxon>Pseudomonadati</taxon>
        <taxon>Pseudomonadota</taxon>
        <taxon>Candidatus Muproteobacteria</taxon>
    </lineage>
</organism>
<dbReference type="GO" id="GO:0005737">
    <property type="term" value="C:cytoplasm"/>
    <property type="evidence" value="ECO:0007669"/>
    <property type="project" value="UniProtKB-SubCell"/>
</dbReference>
<dbReference type="GO" id="GO:0006808">
    <property type="term" value="P:regulation of nitrogen utilization"/>
    <property type="evidence" value="ECO:0007669"/>
    <property type="project" value="UniProtKB-UniRule"/>
</dbReference>
<keyword evidence="9 15" id="KW-0805">Transcription regulation</keyword>
<name>A0A1F6U4H0_9PROT</name>
<dbReference type="PROSITE" id="PS50045">
    <property type="entry name" value="SIGMA54_INTERACT_4"/>
    <property type="match status" value="1"/>
</dbReference>
<keyword evidence="13 15" id="KW-0535">Nitrogen fixation</keyword>
<dbReference type="SMART" id="SM00448">
    <property type="entry name" value="REC"/>
    <property type="match status" value="1"/>
</dbReference>
<evidence type="ECO:0000313" key="19">
    <source>
        <dbReference type="Proteomes" id="UP000179037"/>
    </source>
</evidence>
<protein>
    <recommendedName>
        <fullName evidence="2 15">DNA-binding transcriptional regulator NtrC</fullName>
    </recommendedName>
    <alternativeName>
        <fullName evidence="15">Nitrogen regulation protein NR(I)</fullName>
    </alternativeName>
</protein>
<dbReference type="GO" id="GO:0006355">
    <property type="term" value="P:regulation of DNA-templated transcription"/>
    <property type="evidence" value="ECO:0007669"/>
    <property type="project" value="InterPro"/>
</dbReference>
<dbReference type="InterPro" id="IPR010114">
    <property type="entry name" value="Transcript_reg_NtrC"/>
</dbReference>
<dbReference type="InterPro" id="IPR025944">
    <property type="entry name" value="Sigma_54_int_dom_CS"/>
</dbReference>